<protein>
    <submittedName>
        <fullName evidence="4">16S rRNA m(2)G 1207 methyltransferase</fullName>
    </submittedName>
</protein>
<dbReference type="Pfam" id="PF05175">
    <property type="entry name" value="MTS"/>
    <property type="match status" value="1"/>
</dbReference>
<dbReference type="CDD" id="cd02440">
    <property type="entry name" value="AdoMet_MTases"/>
    <property type="match status" value="1"/>
</dbReference>
<dbReference type="SUPFAM" id="SSF53335">
    <property type="entry name" value="S-adenosyl-L-methionine-dependent methyltransferases"/>
    <property type="match status" value="1"/>
</dbReference>
<dbReference type="OrthoDB" id="9764961at2"/>
<dbReference type="AlphaFoldDB" id="A0A562QA79"/>
<reference evidence="4 5" key="1">
    <citation type="journal article" date="2015" name="Stand. Genomic Sci.">
        <title>Genomic Encyclopedia of Bacterial and Archaeal Type Strains, Phase III: the genomes of soil and plant-associated and newly described type strains.</title>
        <authorList>
            <person name="Whitman W.B."/>
            <person name="Woyke T."/>
            <person name="Klenk H.P."/>
            <person name="Zhou Y."/>
            <person name="Lilburn T.G."/>
            <person name="Beck B.J."/>
            <person name="De Vos P."/>
            <person name="Vandamme P."/>
            <person name="Eisen J.A."/>
            <person name="Garrity G."/>
            <person name="Hugenholtz P."/>
            <person name="Kyrpides N.C."/>
        </authorList>
    </citation>
    <scope>NUCLEOTIDE SEQUENCE [LARGE SCALE GENOMIC DNA]</scope>
    <source>
        <strain evidence="4 5">CGMCC 1.10116</strain>
    </source>
</reference>
<feature type="domain" description="Methyltransferase small" evidence="3">
    <location>
        <begin position="28"/>
        <end position="196"/>
    </location>
</feature>
<dbReference type="GO" id="GO:0032259">
    <property type="term" value="P:methylation"/>
    <property type="evidence" value="ECO:0007669"/>
    <property type="project" value="UniProtKB-KW"/>
</dbReference>
<gene>
    <name evidence="4" type="ORF">IQ10_03344</name>
</gene>
<evidence type="ECO:0000256" key="1">
    <source>
        <dbReference type="ARBA" id="ARBA00022603"/>
    </source>
</evidence>
<evidence type="ECO:0000256" key="2">
    <source>
        <dbReference type="ARBA" id="ARBA00022679"/>
    </source>
</evidence>
<evidence type="ECO:0000313" key="4">
    <source>
        <dbReference type="EMBL" id="TWI53614.1"/>
    </source>
</evidence>
<dbReference type="Proteomes" id="UP000315711">
    <property type="component" value="Unassembled WGS sequence"/>
</dbReference>
<proteinExistence type="predicted"/>
<keyword evidence="1 4" id="KW-0489">Methyltransferase</keyword>
<organism evidence="4 5">
    <name type="scientific">Halalkalibacter nanhaiisediminis</name>
    <dbReference type="NCBI Taxonomy" id="688079"/>
    <lineage>
        <taxon>Bacteria</taxon>
        <taxon>Bacillati</taxon>
        <taxon>Bacillota</taxon>
        <taxon>Bacilli</taxon>
        <taxon>Bacillales</taxon>
        <taxon>Bacillaceae</taxon>
        <taxon>Halalkalibacter</taxon>
    </lineage>
</organism>
<evidence type="ECO:0000313" key="5">
    <source>
        <dbReference type="Proteomes" id="UP000315711"/>
    </source>
</evidence>
<keyword evidence="2 4" id="KW-0808">Transferase</keyword>
<sequence>MSEHYYSKSPDVASDERDWTFTLRNHSFRFYSDRGVFSKSEVDFGSRLLIETFVFPKQAGDILDVGCGYGPIGLSLAKEDANRTVHMVDVNDRALALSKKNAERNQIDNVVVYQSDCLDRVSKRDFVAILTNPPIRAGKQVVHTIFEQAEQHLSNGGELWVVIQKKQGAPSAIEKLKTLFPEVEIVDKEKGYFILKAKKI</sequence>
<dbReference type="Gene3D" id="3.40.50.150">
    <property type="entry name" value="Vaccinia Virus protein VP39"/>
    <property type="match status" value="1"/>
</dbReference>
<dbReference type="InterPro" id="IPR046977">
    <property type="entry name" value="RsmC/RlmG"/>
</dbReference>
<name>A0A562QA79_9BACI</name>
<dbReference type="InterPro" id="IPR007848">
    <property type="entry name" value="Small_mtfrase_dom"/>
</dbReference>
<dbReference type="PANTHER" id="PTHR47816:SF4">
    <property type="entry name" value="RIBOSOMAL RNA SMALL SUBUNIT METHYLTRANSFERASE C"/>
    <property type="match status" value="1"/>
</dbReference>
<comment type="caution">
    <text evidence="4">The sequence shown here is derived from an EMBL/GenBank/DDBJ whole genome shotgun (WGS) entry which is preliminary data.</text>
</comment>
<dbReference type="InterPro" id="IPR029063">
    <property type="entry name" value="SAM-dependent_MTases_sf"/>
</dbReference>
<keyword evidence="5" id="KW-1185">Reference proteome</keyword>
<dbReference type="EMBL" id="VLKZ01000012">
    <property type="protein sequence ID" value="TWI53614.1"/>
    <property type="molecule type" value="Genomic_DNA"/>
</dbReference>
<evidence type="ECO:0000259" key="3">
    <source>
        <dbReference type="Pfam" id="PF05175"/>
    </source>
</evidence>
<dbReference type="PANTHER" id="PTHR47816">
    <property type="entry name" value="RIBOSOMAL RNA SMALL SUBUNIT METHYLTRANSFERASE C"/>
    <property type="match status" value="1"/>
</dbReference>
<dbReference type="RefSeq" id="WP_144451534.1">
    <property type="nucleotide sequence ID" value="NZ_VLKZ01000012.1"/>
</dbReference>
<dbReference type="GO" id="GO:0008757">
    <property type="term" value="F:S-adenosylmethionine-dependent methyltransferase activity"/>
    <property type="evidence" value="ECO:0007669"/>
    <property type="project" value="InterPro"/>
</dbReference>
<accession>A0A562QA79</accession>